<reference evidence="3 4" key="1">
    <citation type="submission" date="2020-01" db="EMBL/GenBank/DDBJ databases">
        <title>Genome sequence of a 1,3-propanediol producer, Clostridium butyricum S3.</title>
        <authorList>
            <person name="Zhou J."/>
        </authorList>
    </citation>
    <scope>NUCLEOTIDE SEQUENCE [LARGE SCALE GENOMIC DNA]</scope>
    <source>
        <strain evidence="3 4">S3</strain>
    </source>
</reference>
<dbReference type="AlphaFoldDB" id="A0A6L9EQX7"/>
<keyword evidence="3" id="KW-0378">Hydrolase</keyword>
<sequence>MALKVTTFSSRGRATRIYSYKTKRIHHLQSDNQLKVFLIFEWIDSIKDIKENVELKNLQTTIYNVENLRLDKFTDMETGGLYQLHTNFLIKVLKEEKYEEIAVSVKSLSELERKMVIEKLEIERRYWKAKGIKFYLLTEKEIDKQLVENIRWCREAVIDKSIENKAEIAEKLYYFLQEKKEEILKEALNEFDTEEDVEPGTALFMFRYLIVVKEIYINMKEKIDLNKHVKDVIQF</sequence>
<dbReference type="GO" id="GO:0004519">
    <property type="term" value="F:endonuclease activity"/>
    <property type="evidence" value="ECO:0007669"/>
    <property type="project" value="UniProtKB-KW"/>
</dbReference>
<dbReference type="InterPro" id="IPR036388">
    <property type="entry name" value="WH-like_DNA-bd_sf"/>
</dbReference>
<evidence type="ECO:0000313" key="4">
    <source>
        <dbReference type="Proteomes" id="UP000474042"/>
    </source>
</evidence>
<feature type="domain" description="TnsA endonuclease C-terminal" evidence="1">
    <location>
        <begin position="141"/>
        <end position="219"/>
    </location>
</feature>
<dbReference type="InterPro" id="IPR014832">
    <property type="entry name" value="TnsA_C"/>
</dbReference>
<dbReference type="Pfam" id="PF08721">
    <property type="entry name" value="Tn7_Tnp_TnsA_C"/>
    <property type="match status" value="1"/>
</dbReference>
<name>A0A6L9EQX7_CLOBU</name>
<evidence type="ECO:0000313" key="3">
    <source>
        <dbReference type="EMBL" id="NAS19023.1"/>
    </source>
</evidence>
<dbReference type="InterPro" id="IPR014833">
    <property type="entry name" value="TnsA_N"/>
</dbReference>
<keyword evidence="3" id="KW-0255">Endonuclease</keyword>
<keyword evidence="3" id="KW-0540">Nuclease</keyword>
<dbReference type="Gene3D" id="3.40.1350.10">
    <property type="match status" value="1"/>
</dbReference>
<dbReference type="CDD" id="cd22362">
    <property type="entry name" value="TnsA_endonuclease-like"/>
    <property type="match status" value="1"/>
</dbReference>
<dbReference type="GO" id="GO:0003676">
    <property type="term" value="F:nucleic acid binding"/>
    <property type="evidence" value="ECO:0007669"/>
    <property type="project" value="InterPro"/>
</dbReference>
<protein>
    <submittedName>
        <fullName evidence="3">Heteromeric transposase endonuclease subunit TnsA</fullName>
    </submittedName>
</protein>
<dbReference type="InterPro" id="IPR011335">
    <property type="entry name" value="Restrct_endonuc-II-like"/>
</dbReference>
<proteinExistence type="predicted"/>
<evidence type="ECO:0000259" key="2">
    <source>
        <dbReference type="Pfam" id="PF08722"/>
    </source>
</evidence>
<dbReference type="InterPro" id="IPR011856">
    <property type="entry name" value="tRNA_endonuc-like_dom_sf"/>
</dbReference>
<comment type="caution">
    <text evidence="3">The sequence shown here is derived from an EMBL/GenBank/DDBJ whole genome shotgun (WGS) entry which is preliminary data.</text>
</comment>
<dbReference type="Pfam" id="PF08722">
    <property type="entry name" value="Tn7_TnsA-like_N"/>
    <property type="match status" value="1"/>
</dbReference>
<dbReference type="SUPFAM" id="SSF52980">
    <property type="entry name" value="Restriction endonuclease-like"/>
    <property type="match status" value="1"/>
</dbReference>
<dbReference type="EMBL" id="WOFV02000052">
    <property type="protein sequence ID" value="NAS19023.1"/>
    <property type="molecule type" value="Genomic_DNA"/>
</dbReference>
<dbReference type="Gene3D" id="1.10.10.10">
    <property type="entry name" value="Winged helix-like DNA-binding domain superfamily/Winged helix DNA-binding domain"/>
    <property type="match status" value="1"/>
</dbReference>
<gene>
    <name evidence="3" type="ORF">GND98_014370</name>
</gene>
<accession>A0A6L9EQX7</accession>
<evidence type="ECO:0000259" key="1">
    <source>
        <dbReference type="Pfam" id="PF08721"/>
    </source>
</evidence>
<dbReference type="Proteomes" id="UP000474042">
    <property type="component" value="Unassembled WGS sequence"/>
</dbReference>
<feature type="domain" description="TnsA endonuclease N-terminal" evidence="2">
    <location>
        <begin position="79"/>
        <end position="139"/>
    </location>
</feature>
<organism evidence="3 4">
    <name type="scientific">Clostridium butyricum</name>
    <dbReference type="NCBI Taxonomy" id="1492"/>
    <lineage>
        <taxon>Bacteria</taxon>
        <taxon>Bacillati</taxon>
        <taxon>Bacillota</taxon>
        <taxon>Clostridia</taxon>
        <taxon>Eubacteriales</taxon>
        <taxon>Clostridiaceae</taxon>
        <taxon>Clostridium</taxon>
    </lineage>
</organism>